<dbReference type="OrthoDB" id="2411935at2759"/>
<keyword evidence="3" id="KW-1185">Reference proteome</keyword>
<comment type="caution">
    <text evidence="2">The sequence shown here is derived from an EMBL/GenBank/DDBJ whole genome shotgun (WGS) entry which is preliminary data.</text>
</comment>
<protein>
    <submittedName>
        <fullName evidence="2">1695_t:CDS:1</fullName>
    </submittedName>
</protein>
<feature type="compositionally biased region" description="Basic residues" evidence="1">
    <location>
        <begin position="16"/>
        <end position="25"/>
    </location>
</feature>
<evidence type="ECO:0000256" key="1">
    <source>
        <dbReference type="SAM" id="MobiDB-lite"/>
    </source>
</evidence>
<accession>A0A9N9BTB2</accession>
<evidence type="ECO:0000313" key="2">
    <source>
        <dbReference type="EMBL" id="CAG8576471.1"/>
    </source>
</evidence>
<sequence length="651" mass="73853">MSKYKNRSTPRFSRGSSRKARKHMLGRNFRPASPTHELVIPTYDDQPGSSSNNSSKSNNTQRKYIVREIVDAVEDEKGNLNVLVNFKDIEPMWFPYNSVHNGEKLLENYKKANLMIPPANHSSTPTSSTPQIPPQRQGEIISSESAWKPIKKNIDFPRVSETGKEIEKGKPKQSLDIPRIVKTGKEIEKKANLTISLPSPSANHSSTPTSSTPQIPPQRQREVISSESAWKPIKKNIDFLRVSETGKEKGKPKQLSDVPRVVNTEKEIEETVQMNIPSNNKQTHHEKVKKGVKFSGQVERQSPPAWRFGLEMPRERENLFVTPKSILKDSTRPEEISHIKQVPKTEPSKILLEWKGLLILNNKELIQKQVVVRPLKGHCPDSSILKGSMPKNQIVLDNLISFFYVMKLMEKMKPLSIFVMQPATHQEDFTGVSNVFNNCKITKKIGIIYLDEDESLCIFVFPNIDSEYKIFDLPQRPPNAMALLVPFTIPVSKPKNNPNVGHLSFPRPSNVDAYYAQVVIVANKWQDILPEICKTRPKFAVFGVKESAEVIDLINALKFYDAVYVSDFEEEGIEIVFIQFDLINQLSLIPHLVGLKKKCQFRIFGCIPHLTISVKLKVIFSAGGYVLFTSLVAESTKRIEWKFNVEAGYTS</sequence>
<dbReference type="EMBL" id="CAJVPL010001544">
    <property type="protein sequence ID" value="CAG8576471.1"/>
    <property type="molecule type" value="Genomic_DNA"/>
</dbReference>
<feature type="compositionally biased region" description="Low complexity" evidence="1">
    <location>
        <begin position="49"/>
        <end position="59"/>
    </location>
</feature>
<proteinExistence type="predicted"/>
<reference evidence="2" key="1">
    <citation type="submission" date="2021-06" db="EMBL/GenBank/DDBJ databases">
        <authorList>
            <person name="Kallberg Y."/>
            <person name="Tangrot J."/>
            <person name="Rosling A."/>
        </authorList>
    </citation>
    <scope>NUCLEOTIDE SEQUENCE</scope>
    <source>
        <strain evidence="2">MT106</strain>
    </source>
</reference>
<feature type="region of interest" description="Disordered" evidence="1">
    <location>
        <begin position="1"/>
        <end position="60"/>
    </location>
</feature>
<name>A0A9N9BTB2_9GLOM</name>
<feature type="region of interest" description="Disordered" evidence="1">
    <location>
        <begin position="193"/>
        <end position="225"/>
    </location>
</feature>
<dbReference type="Proteomes" id="UP000789831">
    <property type="component" value="Unassembled WGS sequence"/>
</dbReference>
<dbReference type="AlphaFoldDB" id="A0A9N9BTB2"/>
<feature type="compositionally biased region" description="Low complexity" evidence="1">
    <location>
        <begin position="198"/>
        <end position="213"/>
    </location>
</feature>
<gene>
    <name evidence="2" type="ORF">AGERDE_LOCUS7905</name>
</gene>
<evidence type="ECO:0000313" key="3">
    <source>
        <dbReference type="Proteomes" id="UP000789831"/>
    </source>
</evidence>
<organism evidence="2 3">
    <name type="scientific">Ambispora gerdemannii</name>
    <dbReference type="NCBI Taxonomy" id="144530"/>
    <lineage>
        <taxon>Eukaryota</taxon>
        <taxon>Fungi</taxon>
        <taxon>Fungi incertae sedis</taxon>
        <taxon>Mucoromycota</taxon>
        <taxon>Glomeromycotina</taxon>
        <taxon>Glomeromycetes</taxon>
        <taxon>Archaeosporales</taxon>
        <taxon>Ambisporaceae</taxon>
        <taxon>Ambispora</taxon>
    </lineage>
</organism>